<dbReference type="EMBL" id="FOEC01000002">
    <property type="protein sequence ID" value="SEO52867.1"/>
    <property type="molecule type" value="Genomic_DNA"/>
</dbReference>
<evidence type="ECO:0000313" key="2">
    <source>
        <dbReference type="EMBL" id="SEO52867.1"/>
    </source>
</evidence>
<accession>A0A1H8QG44</accession>
<dbReference type="PANTHER" id="PTHR42842">
    <property type="entry name" value="FAD/NAD(P)-BINDING OXIDOREDUCTASE"/>
    <property type="match status" value="1"/>
</dbReference>
<dbReference type="InterPro" id="IPR017945">
    <property type="entry name" value="DHBP_synth_RibB-like_a/b_dom"/>
</dbReference>
<evidence type="ECO:0000313" key="3">
    <source>
        <dbReference type="Proteomes" id="UP000182975"/>
    </source>
</evidence>
<dbReference type="Pfam" id="PF21688">
    <property type="entry name" value="FAD-depend_C"/>
    <property type="match status" value="1"/>
</dbReference>
<name>A0A1H8QG44_9ACTN</name>
<dbReference type="Proteomes" id="UP000182975">
    <property type="component" value="Unassembled WGS sequence"/>
</dbReference>
<organism evidence="2 3">
    <name type="scientific">Denitrobacterium detoxificans</name>
    <dbReference type="NCBI Taxonomy" id="79604"/>
    <lineage>
        <taxon>Bacteria</taxon>
        <taxon>Bacillati</taxon>
        <taxon>Actinomycetota</taxon>
        <taxon>Coriobacteriia</taxon>
        <taxon>Eggerthellales</taxon>
        <taxon>Eggerthellaceae</taxon>
        <taxon>Denitrobacterium</taxon>
    </lineage>
</organism>
<dbReference type="Gene3D" id="3.30.70.2700">
    <property type="match status" value="1"/>
</dbReference>
<dbReference type="InterPro" id="IPR028348">
    <property type="entry name" value="FAD-binding_protein"/>
</dbReference>
<dbReference type="NCBIfam" id="TIGR00057">
    <property type="entry name" value="L-threonylcarbamoyladenylate synthase"/>
    <property type="match status" value="1"/>
</dbReference>
<keyword evidence="3" id="KW-1185">Reference proteome</keyword>
<dbReference type="InterPro" id="IPR049516">
    <property type="entry name" value="FAD-depend_C"/>
</dbReference>
<dbReference type="Gene3D" id="3.50.50.60">
    <property type="entry name" value="FAD/NAD(P)-binding domain"/>
    <property type="match status" value="2"/>
</dbReference>
<dbReference type="SUPFAM" id="SSF51905">
    <property type="entry name" value="FAD/NAD(P)-binding domain"/>
    <property type="match status" value="1"/>
</dbReference>
<dbReference type="AlphaFoldDB" id="A0A1H8QG44"/>
<evidence type="ECO:0000259" key="1">
    <source>
        <dbReference type="PROSITE" id="PS51163"/>
    </source>
</evidence>
<dbReference type="Pfam" id="PF01300">
    <property type="entry name" value="Sua5_yciO_yrdC"/>
    <property type="match status" value="1"/>
</dbReference>
<dbReference type="OrthoDB" id="7279140at2"/>
<dbReference type="Gene3D" id="3.90.870.10">
    <property type="entry name" value="DHBP synthase"/>
    <property type="match status" value="1"/>
</dbReference>
<dbReference type="InterPro" id="IPR036188">
    <property type="entry name" value="FAD/NAD-bd_sf"/>
</dbReference>
<protein>
    <recommendedName>
        <fullName evidence="1">YrdC-like domain-containing protein</fullName>
    </recommendedName>
</protein>
<dbReference type="GO" id="GO:0003725">
    <property type="term" value="F:double-stranded RNA binding"/>
    <property type="evidence" value="ECO:0007669"/>
    <property type="project" value="InterPro"/>
</dbReference>
<dbReference type="RefSeq" id="WP_066663805.1">
    <property type="nucleotide sequence ID" value="NZ_CP011402.1"/>
</dbReference>
<dbReference type="PROSITE" id="PS51163">
    <property type="entry name" value="YRDC"/>
    <property type="match status" value="1"/>
</dbReference>
<feature type="domain" description="YrdC-like" evidence="1">
    <location>
        <begin position="585"/>
        <end position="771"/>
    </location>
</feature>
<dbReference type="InterPro" id="IPR006070">
    <property type="entry name" value="Sua5-like_dom"/>
</dbReference>
<dbReference type="PANTHER" id="PTHR42842:SF3">
    <property type="entry name" value="FAD_NAD(P)-BINDING OXIDOREDUCTASE FAMILY PROTEIN"/>
    <property type="match status" value="1"/>
</dbReference>
<sequence>MIRVPNVRCSLDSERETRGDAPFTEGALVRAVAKKLDVSPSQVLWVRTLRRSIDARKKSDVHFNVTACACLRGEQAEAAAVQSGKAQAYREPAPLAFPQLNVSDESRPLVVGAGPAGLFCALYLAHAGLRPLLVERGDAVEERMRIVNAFNEGAPLDVHTNIQFGEGGAGTFSDGKLTTNTKHPLTPYALQWFVEAGAPQDILWDAKPHIGSDVLPGVVRSLRERIIDLGGEVRFGTQLVDARFAEGRLREAVLEDVHTGERSVMPVARMVVACGHSARDTFEAIRAWGLFMEQKPFSMGVRIEHPQALINQSQWGSAASHPALRNRAADYKMAIHVNKRRSAYTFCMCPGGTVVPAASEEHSVVTNGMSERARDGRNANAALLVNVDPADFGSSDPLAGMYLQREVEQRAFRVAVEAGGAPYSAPAQAVGDFLASMHRPASKGAGCSNVQPTYARGVVQVQLQDVLPAFVCETLADALPQMEARLHGFASPQAVMTAPETRSSSPVRMCRGNDCQAFLGTEASRNRAGATGVYPCGEGAGYAGGIVSAAADGMRVAQCIVSELALGSAAESAGEGACDEACAKSTDVAKAVAALRAGKAVAFPTDTVFGLGVAVEHVSSPEELYRIKRRPANKPVAWLVRGVHDLGVYGESVPAYAYDLAQRHWPGALTLIVRASDAVPQAYQSAQGTIALRMPDSAVSRQLMDLVGCPLATTSANVSGEDAPASASALSSAVVSGAAVVVGGSVRASGVASTVVDCTGDAPRIVRQGTVEVKAKTAKADQ</sequence>
<dbReference type="Pfam" id="PF13450">
    <property type="entry name" value="NAD_binding_8"/>
    <property type="match status" value="1"/>
</dbReference>
<proteinExistence type="predicted"/>
<gene>
    <name evidence="2" type="ORF">SAMN02910314_00463</name>
</gene>
<dbReference type="SUPFAM" id="SSF55821">
    <property type="entry name" value="YrdC/RibB"/>
    <property type="match status" value="1"/>
</dbReference>
<reference evidence="3" key="1">
    <citation type="submission" date="2016-10" db="EMBL/GenBank/DDBJ databases">
        <authorList>
            <person name="Varghese N."/>
        </authorList>
    </citation>
    <scope>NUCLEOTIDE SEQUENCE [LARGE SCALE GENOMIC DNA]</scope>
    <source>
        <strain evidence="3">DSM 21843</strain>
    </source>
</reference>